<dbReference type="Proteomes" id="UP000663722">
    <property type="component" value="Chromosome"/>
</dbReference>
<organism evidence="1 2">
    <name type="scientific">Desulfonema magnum</name>
    <dbReference type="NCBI Taxonomy" id="45655"/>
    <lineage>
        <taxon>Bacteria</taxon>
        <taxon>Pseudomonadati</taxon>
        <taxon>Thermodesulfobacteriota</taxon>
        <taxon>Desulfobacteria</taxon>
        <taxon>Desulfobacterales</taxon>
        <taxon>Desulfococcaceae</taxon>
        <taxon>Desulfonema</taxon>
    </lineage>
</organism>
<gene>
    <name evidence="1" type="ORF">dnm_017040</name>
</gene>
<reference evidence="1" key="1">
    <citation type="journal article" date="2021" name="Microb. Physiol.">
        <title>Proteogenomic Insights into the Physiology of Marine, Sulfate-Reducing, Filamentous Desulfonema limicola and Desulfonema magnum.</title>
        <authorList>
            <person name="Schnaars V."/>
            <person name="Wohlbrand L."/>
            <person name="Scheve S."/>
            <person name="Hinrichs C."/>
            <person name="Reinhardt R."/>
            <person name="Rabus R."/>
        </authorList>
    </citation>
    <scope>NUCLEOTIDE SEQUENCE</scope>
    <source>
        <strain evidence="1">4be13</strain>
    </source>
</reference>
<name>A0A975BIH7_9BACT</name>
<keyword evidence="2" id="KW-1185">Reference proteome</keyword>
<accession>A0A975BIH7</accession>
<evidence type="ECO:0000313" key="1">
    <source>
        <dbReference type="EMBL" id="QTA85690.1"/>
    </source>
</evidence>
<sequence>MHLPKNGHKGLRVLKLRRKSLIRPLCRLTYATAIRNRNYSVI</sequence>
<proteinExistence type="predicted"/>
<protein>
    <submittedName>
        <fullName evidence="1">Uncharacterized protein</fullName>
    </submittedName>
</protein>
<dbReference type="EMBL" id="CP061800">
    <property type="protein sequence ID" value="QTA85690.1"/>
    <property type="molecule type" value="Genomic_DNA"/>
</dbReference>
<evidence type="ECO:0000313" key="2">
    <source>
        <dbReference type="Proteomes" id="UP000663722"/>
    </source>
</evidence>
<dbReference type="AlphaFoldDB" id="A0A975BIH7"/>
<dbReference type="KEGG" id="dmm:dnm_017040"/>